<accession>A0AA86VRI7</accession>
<dbReference type="EMBL" id="OY731406">
    <property type="protein sequence ID" value="CAJ1975801.1"/>
    <property type="molecule type" value="Genomic_DNA"/>
</dbReference>
<name>A0AA86VRI7_9FABA</name>
<keyword evidence="2" id="KW-1185">Reference proteome</keyword>
<dbReference type="Proteomes" id="UP001189624">
    <property type="component" value="Chromosome 9"/>
</dbReference>
<dbReference type="Gramene" id="rna-AYBTSS11_LOCUS27927">
    <property type="protein sequence ID" value="CAJ1975801.1"/>
    <property type="gene ID" value="gene-AYBTSS11_LOCUS27927"/>
</dbReference>
<proteinExistence type="predicted"/>
<dbReference type="AlphaFoldDB" id="A0AA86VRI7"/>
<protein>
    <submittedName>
        <fullName evidence="1">Uncharacterized protein</fullName>
    </submittedName>
</protein>
<sequence>MGFNEHILGKIVRCCLVNSEGDGQELGGMVFPFPTSLPTLLMARVSSSTIRTHGEAKHAKQGGGHNMEHNMCQHNVIQSLTKPRNLNLHPRIQNANDTYDNMATTVPLSSLPTTRFLSTLSEIVDPTQNCCAVRMHLTATTTKTHEATSTLKSDS</sequence>
<evidence type="ECO:0000313" key="2">
    <source>
        <dbReference type="Proteomes" id="UP001189624"/>
    </source>
</evidence>
<reference evidence="1" key="1">
    <citation type="submission" date="2023-10" db="EMBL/GenBank/DDBJ databases">
        <authorList>
            <person name="Domelevo Entfellner J.-B."/>
        </authorList>
    </citation>
    <scope>NUCLEOTIDE SEQUENCE</scope>
</reference>
<gene>
    <name evidence="1" type="ORF">AYBTSS11_LOCUS27927</name>
</gene>
<evidence type="ECO:0000313" key="1">
    <source>
        <dbReference type="EMBL" id="CAJ1975801.1"/>
    </source>
</evidence>
<organism evidence="1 2">
    <name type="scientific">Sphenostylis stenocarpa</name>
    <dbReference type="NCBI Taxonomy" id="92480"/>
    <lineage>
        <taxon>Eukaryota</taxon>
        <taxon>Viridiplantae</taxon>
        <taxon>Streptophyta</taxon>
        <taxon>Embryophyta</taxon>
        <taxon>Tracheophyta</taxon>
        <taxon>Spermatophyta</taxon>
        <taxon>Magnoliopsida</taxon>
        <taxon>eudicotyledons</taxon>
        <taxon>Gunneridae</taxon>
        <taxon>Pentapetalae</taxon>
        <taxon>rosids</taxon>
        <taxon>fabids</taxon>
        <taxon>Fabales</taxon>
        <taxon>Fabaceae</taxon>
        <taxon>Papilionoideae</taxon>
        <taxon>50 kb inversion clade</taxon>
        <taxon>NPAAA clade</taxon>
        <taxon>indigoferoid/millettioid clade</taxon>
        <taxon>Phaseoleae</taxon>
        <taxon>Sphenostylis</taxon>
    </lineage>
</organism>